<keyword evidence="1" id="KW-0732">Signal</keyword>
<sequence>MRTYLLPLFSLAASALAQNYGTYVKTDNEDWYLALYPDDSNSEFINYVFCVYNSSVDPIVVSITDKKELYFPDFLFYFDSTDGSDTTLGGFSARQFQHKSSDKEEEEAAAIEKRHELKGDDNSTSGFSWTANGTLKFDYDGFYGWVKCDNFTVPHEGIAFGANNLYWAMEPIKDMPSYCEEVTLSEYSG</sequence>
<organism evidence="2 3">
    <name type="scientific">Talaromyces rugulosus</name>
    <name type="common">Penicillium rugulosum</name>
    <dbReference type="NCBI Taxonomy" id="121627"/>
    <lineage>
        <taxon>Eukaryota</taxon>
        <taxon>Fungi</taxon>
        <taxon>Dikarya</taxon>
        <taxon>Ascomycota</taxon>
        <taxon>Pezizomycotina</taxon>
        <taxon>Eurotiomycetes</taxon>
        <taxon>Eurotiomycetidae</taxon>
        <taxon>Eurotiales</taxon>
        <taxon>Trichocomaceae</taxon>
        <taxon>Talaromyces</taxon>
        <taxon>Talaromyces sect. Islandici</taxon>
    </lineage>
</organism>
<proteinExistence type="predicted"/>
<name>A0A7H8RBN7_TALRU</name>
<evidence type="ECO:0000313" key="3">
    <source>
        <dbReference type="Proteomes" id="UP000509510"/>
    </source>
</evidence>
<dbReference type="EMBL" id="CP055903">
    <property type="protein sequence ID" value="QKX63869.1"/>
    <property type="molecule type" value="Genomic_DNA"/>
</dbReference>
<dbReference type="RefSeq" id="XP_035350043.1">
    <property type="nucleotide sequence ID" value="XM_035494150.1"/>
</dbReference>
<dbReference type="KEGG" id="trg:TRUGW13939_11040"/>
<evidence type="ECO:0000256" key="1">
    <source>
        <dbReference type="SAM" id="SignalP"/>
    </source>
</evidence>
<reference evidence="3" key="1">
    <citation type="submission" date="2020-06" db="EMBL/GenBank/DDBJ databases">
        <title>A chromosome-scale genome assembly of Talaromyces rugulosus W13939.</title>
        <authorList>
            <person name="Wang B."/>
            <person name="Guo L."/>
            <person name="Ye K."/>
            <person name="Wang L."/>
        </authorList>
    </citation>
    <scope>NUCLEOTIDE SEQUENCE [LARGE SCALE GENOMIC DNA]</scope>
    <source>
        <strain evidence="3">W13939</strain>
    </source>
</reference>
<protein>
    <submittedName>
        <fullName evidence="2">Uncharacterized protein</fullName>
    </submittedName>
</protein>
<feature type="chain" id="PRO_5028820025" evidence="1">
    <location>
        <begin position="18"/>
        <end position="189"/>
    </location>
</feature>
<dbReference type="AlphaFoldDB" id="A0A7H8RBN7"/>
<keyword evidence="3" id="KW-1185">Reference proteome</keyword>
<evidence type="ECO:0000313" key="2">
    <source>
        <dbReference type="EMBL" id="QKX63869.1"/>
    </source>
</evidence>
<feature type="signal peptide" evidence="1">
    <location>
        <begin position="1"/>
        <end position="17"/>
    </location>
</feature>
<dbReference type="Proteomes" id="UP000509510">
    <property type="component" value="Chromosome VI"/>
</dbReference>
<dbReference type="GeneID" id="55998519"/>
<accession>A0A7H8RBN7</accession>
<gene>
    <name evidence="2" type="ORF">TRUGW13939_11040</name>
</gene>